<name>A0A841HJ83_9GAMM</name>
<comment type="caution">
    <text evidence="2">The sequence shown here is derived from an EMBL/GenBank/DDBJ whole genome shotgun (WGS) entry which is preliminary data.</text>
</comment>
<dbReference type="Proteomes" id="UP000588068">
    <property type="component" value="Unassembled WGS sequence"/>
</dbReference>
<dbReference type="AlphaFoldDB" id="A0A841HJ83"/>
<gene>
    <name evidence="2" type="ORF">HNQ60_001661</name>
</gene>
<dbReference type="InterPro" id="IPR025311">
    <property type="entry name" value="DUF4166"/>
</dbReference>
<dbReference type="RefSeq" id="WP_184330565.1">
    <property type="nucleotide sequence ID" value="NZ_JACHHZ010000002.1"/>
</dbReference>
<evidence type="ECO:0000313" key="2">
    <source>
        <dbReference type="EMBL" id="MBB6092783.1"/>
    </source>
</evidence>
<proteinExistence type="predicted"/>
<organism evidence="2 3">
    <name type="scientific">Povalibacter uvarum</name>
    <dbReference type="NCBI Taxonomy" id="732238"/>
    <lineage>
        <taxon>Bacteria</taxon>
        <taxon>Pseudomonadati</taxon>
        <taxon>Pseudomonadota</taxon>
        <taxon>Gammaproteobacteria</taxon>
        <taxon>Steroidobacterales</taxon>
        <taxon>Steroidobacteraceae</taxon>
        <taxon>Povalibacter</taxon>
    </lineage>
</organism>
<dbReference type="Pfam" id="PF13761">
    <property type="entry name" value="DUF4166"/>
    <property type="match status" value="1"/>
</dbReference>
<dbReference type="EMBL" id="JACHHZ010000002">
    <property type="protein sequence ID" value="MBB6092783.1"/>
    <property type="molecule type" value="Genomic_DNA"/>
</dbReference>
<evidence type="ECO:0000313" key="3">
    <source>
        <dbReference type="Proteomes" id="UP000588068"/>
    </source>
</evidence>
<sequence length="212" mass="23907">MGIAILQDARDWAAGKASGRRPDFRKLLGDAAWNRLPAAVQARFGDDAHADAATIYQGRARVHASVCGRALAHLCRLIGTPVAPLVGNDVPMHVRVYESEAGVVWERRYEFPDHPIVVRSTKQLDDDGLLVECLNAGLHMRLRVFEQQGELHFVSTGYFFRAGPLRFDLPEWFLPGETHVVHEDLGDGNFRFAMTTDHRWFGRMFDQDGVFH</sequence>
<feature type="domain" description="DUF4166" evidence="1">
    <location>
        <begin position="36"/>
        <end position="211"/>
    </location>
</feature>
<evidence type="ECO:0000259" key="1">
    <source>
        <dbReference type="Pfam" id="PF13761"/>
    </source>
</evidence>
<reference evidence="2 3" key="1">
    <citation type="submission" date="2020-08" db="EMBL/GenBank/DDBJ databases">
        <title>Genomic Encyclopedia of Type Strains, Phase IV (KMG-IV): sequencing the most valuable type-strain genomes for metagenomic binning, comparative biology and taxonomic classification.</title>
        <authorList>
            <person name="Goeker M."/>
        </authorList>
    </citation>
    <scope>NUCLEOTIDE SEQUENCE [LARGE SCALE GENOMIC DNA]</scope>
    <source>
        <strain evidence="2 3">DSM 26723</strain>
    </source>
</reference>
<protein>
    <recommendedName>
        <fullName evidence="1">DUF4166 domain-containing protein</fullName>
    </recommendedName>
</protein>
<accession>A0A841HJ83</accession>
<keyword evidence="3" id="KW-1185">Reference proteome</keyword>